<dbReference type="Gene3D" id="2.30.110.10">
    <property type="entry name" value="Electron Transport, Fmn-binding Protein, Chain A"/>
    <property type="match status" value="1"/>
</dbReference>
<comment type="caution">
    <text evidence="2">The sequence shown here is derived from an EMBL/GenBank/DDBJ whole genome shotgun (WGS) entry which is preliminary data.</text>
</comment>
<gene>
    <name evidence="2" type="ORF">WCD58_32300</name>
</gene>
<dbReference type="RefSeq" id="WP_337707256.1">
    <property type="nucleotide sequence ID" value="NZ_JBBEGM010000023.1"/>
</dbReference>
<organism evidence="2 3">
    <name type="scientific">Actinomycetospora flava</name>
    <dbReference type="NCBI Taxonomy" id="3129232"/>
    <lineage>
        <taxon>Bacteria</taxon>
        <taxon>Bacillati</taxon>
        <taxon>Actinomycetota</taxon>
        <taxon>Actinomycetes</taxon>
        <taxon>Pseudonocardiales</taxon>
        <taxon>Pseudonocardiaceae</taxon>
        <taxon>Actinomycetospora</taxon>
    </lineage>
</organism>
<evidence type="ECO:0000256" key="1">
    <source>
        <dbReference type="SAM" id="MobiDB-lite"/>
    </source>
</evidence>
<evidence type="ECO:0000313" key="2">
    <source>
        <dbReference type="EMBL" id="MEJ2865877.1"/>
    </source>
</evidence>
<reference evidence="2 3" key="1">
    <citation type="submission" date="2024-03" db="EMBL/GenBank/DDBJ databases">
        <title>Actinomycetospora sp. OC33-EN07, a novel actinomycete isolated from wild orchid (Aerides multiflora).</title>
        <authorList>
            <person name="Suriyachadkun C."/>
        </authorList>
    </citation>
    <scope>NUCLEOTIDE SEQUENCE [LARGE SCALE GENOMIC DNA]</scope>
    <source>
        <strain evidence="2 3">OC33-EN07</strain>
    </source>
</reference>
<keyword evidence="3" id="KW-1185">Reference proteome</keyword>
<evidence type="ECO:0008006" key="4">
    <source>
        <dbReference type="Google" id="ProtNLM"/>
    </source>
</evidence>
<dbReference type="Proteomes" id="UP001369736">
    <property type="component" value="Unassembled WGS sequence"/>
</dbReference>
<sequence>MSFEVTRDALAATVEGFAVAYLLTLGDRPRPHVGAVGTTVVDGVVQVRDVGRSALRDVAGHDAVTLLWAPRQAGDYSLIVDGTATVVGDRLDVQPGRAVLHRPASSTQPDPADGACGSDCVELPVDPPRSG</sequence>
<dbReference type="SUPFAM" id="SSF50475">
    <property type="entry name" value="FMN-binding split barrel"/>
    <property type="match status" value="1"/>
</dbReference>
<dbReference type="InterPro" id="IPR012349">
    <property type="entry name" value="Split_barrel_FMN-bd"/>
</dbReference>
<name>A0ABU8MEV4_9PSEU</name>
<dbReference type="EMBL" id="JBBEGM010000023">
    <property type="protein sequence ID" value="MEJ2865877.1"/>
    <property type="molecule type" value="Genomic_DNA"/>
</dbReference>
<evidence type="ECO:0000313" key="3">
    <source>
        <dbReference type="Proteomes" id="UP001369736"/>
    </source>
</evidence>
<protein>
    <recommendedName>
        <fullName evidence="4">Pyridoxamine 5'-phosphate oxidase</fullName>
    </recommendedName>
</protein>
<accession>A0ABU8MEV4</accession>
<feature type="region of interest" description="Disordered" evidence="1">
    <location>
        <begin position="98"/>
        <end position="131"/>
    </location>
</feature>
<proteinExistence type="predicted"/>